<feature type="transmembrane region" description="Helical" evidence="19">
    <location>
        <begin position="49"/>
        <end position="73"/>
    </location>
</feature>
<dbReference type="GO" id="GO:0051707">
    <property type="term" value="P:response to other organism"/>
    <property type="evidence" value="ECO:0007669"/>
    <property type="project" value="UniProtKB-ARBA"/>
</dbReference>
<feature type="domain" description="Bulb-type lectin" evidence="21">
    <location>
        <begin position="22"/>
        <end position="149"/>
    </location>
</feature>
<keyword evidence="6" id="KW-0732">Signal</keyword>
<dbReference type="PIRSF" id="PIRSF000641">
    <property type="entry name" value="SRK"/>
    <property type="match status" value="1"/>
</dbReference>
<dbReference type="PROSITE" id="PS50011">
    <property type="entry name" value="PROTEIN_KINASE_DOM"/>
    <property type="match status" value="1"/>
</dbReference>
<comment type="similarity">
    <text evidence="17">Belongs to the protein kinase superfamily. Ser/Thr protein kinase family.</text>
</comment>
<evidence type="ECO:0000256" key="5">
    <source>
        <dbReference type="ARBA" id="ARBA00022692"/>
    </source>
</evidence>
<dbReference type="Proteomes" id="UP001210211">
    <property type="component" value="Unassembled WGS sequence"/>
</dbReference>
<evidence type="ECO:0000256" key="13">
    <source>
        <dbReference type="ARBA" id="ARBA00023170"/>
    </source>
</evidence>
<reference evidence="23 24" key="1">
    <citation type="journal article" date="2022" name="Cell">
        <title>Repeat-based holocentromeres influence genome architecture and karyotype evolution.</title>
        <authorList>
            <person name="Hofstatter P.G."/>
            <person name="Thangavel G."/>
            <person name="Lux T."/>
            <person name="Neumann P."/>
            <person name="Vondrak T."/>
            <person name="Novak P."/>
            <person name="Zhang M."/>
            <person name="Costa L."/>
            <person name="Castellani M."/>
            <person name="Scott A."/>
            <person name="Toegelov H."/>
            <person name="Fuchs J."/>
            <person name="Mata-Sucre Y."/>
            <person name="Dias Y."/>
            <person name="Vanzela A.L.L."/>
            <person name="Huettel B."/>
            <person name="Almeida C.C.S."/>
            <person name="Simkova H."/>
            <person name="Souza G."/>
            <person name="Pedrosa-Harand A."/>
            <person name="Macas J."/>
            <person name="Mayer K.F.X."/>
            <person name="Houben A."/>
            <person name="Marques A."/>
        </authorList>
    </citation>
    <scope>NUCLEOTIDE SEQUENCE [LARGE SCALE GENOMIC DNA]</scope>
    <source>
        <strain evidence="23">RhyTen1mFocal</strain>
    </source>
</reference>
<dbReference type="InterPro" id="IPR001480">
    <property type="entry name" value="Bulb-type_lectin_dom"/>
</dbReference>
<proteinExistence type="inferred from homology"/>
<dbReference type="InterPro" id="IPR003609">
    <property type="entry name" value="Pan_app"/>
</dbReference>
<sequence>MNIPSRSITFLSFLLSSFSFSFVLSRNLSYLKQGSSLFVDDWHTSLVSPSGSFSCGFYPVGINAFAFSIWFSFDKTIAWTANRDRPVNGKGSWVSLRHGGGLVLFDFDGTMIWSTQIISTNKINRAQLLDSGNLVITDLSGIMLWKSFDNPTDTLLPYQGITKDNKLVSSAAKGVISSGYYQLYFDSNNILQLIYDSPNLTSIYWPDPFNKWWVNNRTAYNNSRIGVFDDLGYFMGSDNLRFKSSDYGAHVMRRLTLDYDGNLRLYSLNESAKTWSVSWLALSQPCQVHGICGQYGLCVYKPELQCICPLGFDVLDPNDWRKGCKPTFNITCHSAGQVRFVELAHTDFWGFDFNYTRLLSFHTCKKICLRDCSCQAFGYKKGSGECYPKITLINGRYSQNTMQTIYWKVPRSFKAPKISIYETNPHNCSAISEVHFMNYSALELRKKNVGKQTWIYLYSFACSVFVVEALFIFVGWWFIWRERKQEIRENHYETVSCSFRRFTYKELERATNRFKNELGRGGSGIVYKGTMEEERLIAVKKLHGVSQGGEEFFAELNIIGRINHMNLVRIRGFCSEGAHRLLVYDFVEKGSLDNVLFDSSSKHLLRWRRRCKIAVGVAKGLAYLHHECLEWVIHCDVKPENILLDDEFEPKITDFGLVKLLNRNSCGQELSRIHGTRGYIAPEWASNLPITGKADVYSYGVVLLEILRGMRISDWVLQDGEEEDQVEMILGRWVSSIKERLKKSGQGSPCAWVEELIDPSLNGDFNSAEASMMVKVALSCVEEERSRRPNMADVVRMLQSYDAE</sequence>
<evidence type="ECO:0000256" key="17">
    <source>
        <dbReference type="PIRNR" id="PIRNR000641"/>
    </source>
</evidence>
<evidence type="ECO:0000256" key="19">
    <source>
        <dbReference type="SAM" id="Phobius"/>
    </source>
</evidence>
<dbReference type="Pfam" id="PF01453">
    <property type="entry name" value="B_lectin"/>
    <property type="match status" value="1"/>
</dbReference>
<dbReference type="PANTHER" id="PTHR47974">
    <property type="entry name" value="OS07G0415500 PROTEIN"/>
    <property type="match status" value="1"/>
</dbReference>
<dbReference type="SMART" id="SM00220">
    <property type="entry name" value="S_TKc"/>
    <property type="match status" value="1"/>
</dbReference>
<dbReference type="SUPFAM" id="SSF51110">
    <property type="entry name" value="alpha-D-mannose-specific plant lectins"/>
    <property type="match status" value="1"/>
</dbReference>
<dbReference type="InterPro" id="IPR000719">
    <property type="entry name" value="Prot_kinase_dom"/>
</dbReference>
<dbReference type="InterPro" id="IPR011009">
    <property type="entry name" value="Kinase-like_dom_sf"/>
</dbReference>
<dbReference type="InterPro" id="IPR017441">
    <property type="entry name" value="Protein_kinase_ATP_BS"/>
</dbReference>
<comment type="subcellular location">
    <subcellularLocation>
        <location evidence="1">Membrane</location>
        <topology evidence="1">Single-pass type I membrane protein</topology>
    </subcellularLocation>
</comment>
<keyword evidence="12" id="KW-1015">Disulfide bond</keyword>
<dbReference type="Pfam" id="PF08276">
    <property type="entry name" value="PAN_2"/>
    <property type="match status" value="1"/>
</dbReference>
<evidence type="ECO:0000256" key="6">
    <source>
        <dbReference type="ARBA" id="ARBA00022729"/>
    </source>
</evidence>
<dbReference type="CDD" id="cd14066">
    <property type="entry name" value="STKc_IRAK"/>
    <property type="match status" value="1"/>
</dbReference>
<evidence type="ECO:0000256" key="4">
    <source>
        <dbReference type="ARBA" id="ARBA00022679"/>
    </source>
</evidence>
<dbReference type="GO" id="GO:0004674">
    <property type="term" value="F:protein serine/threonine kinase activity"/>
    <property type="evidence" value="ECO:0007669"/>
    <property type="project" value="UniProtKB-KW"/>
</dbReference>
<evidence type="ECO:0000313" key="23">
    <source>
        <dbReference type="EMBL" id="KAJ3703207.1"/>
    </source>
</evidence>
<organism evidence="23 24">
    <name type="scientific">Rhynchospora tenuis</name>
    <dbReference type="NCBI Taxonomy" id="198213"/>
    <lineage>
        <taxon>Eukaryota</taxon>
        <taxon>Viridiplantae</taxon>
        <taxon>Streptophyta</taxon>
        <taxon>Embryophyta</taxon>
        <taxon>Tracheophyta</taxon>
        <taxon>Spermatophyta</taxon>
        <taxon>Magnoliopsida</taxon>
        <taxon>Liliopsida</taxon>
        <taxon>Poales</taxon>
        <taxon>Cyperaceae</taxon>
        <taxon>Cyperoideae</taxon>
        <taxon>Rhynchosporeae</taxon>
        <taxon>Rhynchospora</taxon>
    </lineage>
</organism>
<name>A0AAD5ZSI6_9POAL</name>
<dbReference type="AlphaFoldDB" id="A0AAD5ZSI6"/>
<gene>
    <name evidence="23" type="ORF">LUZ61_006912</name>
</gene>
<evidence type="ECO:0000256" key="3">
    <source>
        <dbReference type="ARBA" id="ARBA00022536"/>
    </source>
</evidence>
<keyword evidence="3" id="KW-0245">EGF-like domain</keyword>
<dbReference type="InterPro" id="IPR000858">
    <property type="entry name" value="S_locus_glycoprot_dom"/>
</dbReference>
<dbReference type="Pfam" id="PF00069">
    <property type="entry name" value="Pkinase"/>
    <property type="match status" value="1"/>
</dbReference>
<keyword evidence="11 19" id="KW-0472">Membrane</keyword>
<evidence type="ECO:0000256" key="14">
    <source>
        <dbReference type="ARBA" id="ARBA00023180"/>
    </source>
</evidence>
<keyword evidence="14" id="KW-0325">Glycoprotein</keyword>
<evidence type="ECO:0000256" key="10">
    <source>
        <dbReference type="ARBA" id="ARBA00022989"/>
    </source>
</evidence>
<dbReference type="InterPro" id="IPR008271">
    <property type="entry name" value="Ser/Thr_kinase_AS"/>
</dbReference>
<keyword evidence="5 19" id="KW-0812">Transmembrane</keyword>
<evidence type="ECO:0000259" key="21">
    <source>
        <dbReference type="PROSITE" id="PS50927"/>
    </source>
</evidence>
<dbReference type="EC" id="2.7.11.1" evidence="17"/>
<keyword evidence="7 17" id="KW-0547">Nucleotide-binding</keyword>
<comment type="catalytic activity">
    <reaction evidence="16 17">
        <text>L-seryl-[protein] + ATP = O-phospho-L-seryl-[protein] + ADP + H(+)</text>
        <dbReference type="Rhea" id="RHEA:17989"/>
        <dbReference type="Rhea" id="RHEA-COMP:9863"/>
        <dbReference type="Rhea" id="RHEA-COMP:11604"/>
        <dbReference type="ChEBI" id="CHEBI:15378"/>
        <dbReference type="ChEBI" id="CHEBI:29999"/>
        <dbReference type="ChEBI" id="CHEBI:30616"/>
        <dbReference type="ChEBI" id="CHEBI:83421"/>
        <dbReference type="ChEBI" id="CHEBI:456216"/>
        <dbReference type="EC" id="2.7.11.1"/>
    </reaction>
</comment>
<dbReference type="FunFam" id="3.30.200.20:FF:000059">
    <property type="entry name" value="S-receptor-like serine/threonine-protein kinase"/>
    <property type="match status" value="1"/>
</dbReference>
<dbReference type="CDD" id="cd01098">
    <property type="entry name" value="PAN_AP_plant"/>
    <property type="match status" value="1"/>
</dbReference>
<keyword evidence="24" id="KW-1185">Reference proteome</keyword>
<evidence type="ECO:0000256" key="18">
    <source>
        <dbReference type="PROSITE-ProRule" id="PRU10141"/>
    </source>
</evidence>
<dbReference type="FunFam" id="1.10.510.10:FF:000302">
    <property type="entry name" value="Serine/threonine-protein kinase"/>
    <property type="match status" value="1"/>
</dbReference>
<dbReference type="Gene3D" id="1.10.510.10">
    <property type="entry name" value="Transferase(Phosphotransferase) domain 1"/>
    <property type="match status" value="1"/>
</dbReference>
<dbReference type="GO" id="GO:0005524">
    <property type="term" value="F:ATP binding"/>
    <property type="evidence" value="ECO:0007669"/>
    <property type="project" value="UniProtKB-UniRule"/>
</dbReference>
<dbReference type="InterPro" id="IPR036426">
    <property type="entry name" value="Bulb-type_lectin_dom_sf"/>
</dbReference>
<evidence type="ECO:0000259" key="20">
    <source>
        <dbReference type="PROSITE" id="PS50011"/>
    </source>
</evidence>
<dbReference type="Gene3D" id="3.30.200.20">
    <property type="entry name" value="Phosphorylase Kinase, domain 1"/>
    <property type="match status" value="1"/>
</dbReference>
<feature type="binding site" evidence="18">
    <location>
        <position position="541"/>
    </location>
    <ligand>
        <name>ATP</name>
        <dbReference type="ChEBI" id="CHEBI:30616"/>
    </ligand>
</feature>
<feature type="domain" description="Protein kinase" evidence="20">
    <location>
        <begin position="512"/>
        <end position="802"/>
    </location>
</feature>
<dbReference type="CDD" id="cd00028">
    <property type="entry name" value="B_lectin"/>
    <property type="match status" value="1"/>
</dbReference>
<dbReference type="GO" id="GO:0048544">
    <property type="term" value="P:recognition of pollen"/>
    <property type="evidence" value="ECO:0007669"/>
    <property type="project" value="InterPro"/>
</dbReference>
<dbReference type="Pfam" id="PF00954">
    <property type="entry name" value="S_locus_glycop"/>
    <property type="match status" value="1"/>
</dbReference>
<keyword evidence="8 17" id="KW-0418">Kinase</keyword>
<comment type="caution">
    <text evidence="23">The sequence shown here is derived from an EMBL/GenBank/DDBJ whole genome shotgun (WGS) entry which is preliminary data.</text>
</comment>
<dbReference type="InterPro" id="IPR024171">
    <property type="entry name" value="SRK-like_kinase"/>
</dbReference>
<keyword evidence="10 19" id="KW-1133">Transmembrane helix</keyword>
<dbReference type="PROSITE" id="PS50927">
    <property type="entry name" value="BULB_LECTIN"/>
    <property type="match status" value="1"/>
</dbReference>
<keyword evidence="9 17" id="KW-0067">ATP-binding</keyword>
<dbReference type="Gene3D" id="2.90.10.10">
    <property type="entry name" value="Bulb-type lectin domain"/>
    <property type="match status" value="1"/>
</dbReference>
<dbReference type="SUPFAM" id="SSF56112">
    <property type="entry name" value="Protein kinase-like (PK-like)"/>
    <property type="match status" value="1"/>
</dbReference>
<dbReference type="PROSITE" id="PS00107">
    <property type="entry name" value="PROTEIN_KINASE_ATP"/>
    <property type="match status" value="1"/>
</dbReference>
<evidence type="ECO:0000313" key="24">
    <source>
        <dbReference type="Proteomes" id="UP001210211"/>
    </source>
</evidence>
<comment type="catalytic activity">
    <reaction evidence="15 17">
        <text>L-threonyl-[protein] + ATP = O-phospho-L-threonyl-[protein] + ADP + H(+)</text>
        <dbReference type="Rhea" id="RHEA:46608"/>
        <dbReference type="Rhea" id="RHEA-COMP:11060"/>
        <dbReference type="Rhea" id="RHEA-COMP:11605"/>
        <dbReference type="ChEBI" id="CHEBI:15378"/>
        <dbReference type="ChEBI" id="CHEBI:30013"/>
        <dbReference type="ChEBI" id="CHEBI:30616"/>
        <dbReference type="ChEBI" id="CHEBI:61977"/>
        <dbReference type="ChEBI" id="CHEBI:456216"/>
        <dbReference type="EC" id="2.7.11.1"/>
    </reaction>
</comment>
<accession>A0AAD5ZSI6</accession>
<dbReference type="FunFam" id="2.90.10.10:FF:000006">
    <property type="entry name" value="Serine/threonine-protein kinase"/>
    <property type="match status" value="1"/>
</dbReference>
<dbReference type="EMBL" id="JAMRDG010000001">
    <property type="protein sequence ID" value="KAJ3703207.1"/>
    <property type="molecule type" value="Genomic_DNA"/>
</dbReference>
<evidence type="ECO:0000256" key="12">
    <source>
        <dbReference type="ARBA" id="ARBA00023157"/>
    </source>
</evidence>
<evidence type="ECO:0000256" key="11">
    <source>
        <dbReference type="ARBA" id="ARBA00023136"/>
    </source>
</evidence>
<evidence type="ECO:0000256" key="16">
    <source>
        <dbReference type="ARBA" id="ARBA00048679"/>
    </source>
</evidence>
<keyword evidence="2 17" id="KW-0723">Serine/threonine-protein kinase</keyword>
<dbReference type="GO" id="GO:0016020">
    <property type="term" value="C:membrane"/>
    <property type="evidence" value="ECO:0007669"/>
    <property type="project" value="UniProtKB-SubCell"/>
</dbReference>
<evidence type="ECO:0000256" key="9">
    <source>
        <dbReference type="ARBA" id="ARBA00022840"/>
    </source>
</evidence>
<evidence type="ECO:0000256" key="1">
    <source>
        <dbReference type="ARBA" id="ARBA00004479"/>
    </source>
</evidence>
<keyword evidence="13" id="KW-0675">Receptor</keyword>
<dbReference type="PROSITE" id="PS50948">
    <property type="entry name" value="PAN"/>
    <property type="match status" value="1"/>
</dbReference>
<keyword evidence="4 17" id="KW-0808">Transferase</keyword>
<evidence type="ECO:0000256" key="7">
    <source>
        <dbReference type="ARBA" id="ARBA00022741"/>
    </source>
</evidence>
<dbReference type="PROSITE" id="PS00108">
    <property type="entry name" value="PROTEIN_KINASE_ST"/>
    <property type="match status" value="1"/>
</dbReference>
<feature type="transmembrane region" description="Helical" evidence="19">
    <location>
        <begin position="455"/>
        <end position="480"/>
    </location>
</feature>
<dbReference type="SMART" id="SM00473">
    <property type="entry name" value="PAN_AP"/>
    <property type="match status" value="1"/>
</dbReference>
<feature type="domain" description="Apple" evidence="22">
    <location>
        <begin position="332"/>
        <end position="410"/>
    </location>
</feature>
<evidence type="ECO:0000256" key="8">
    <source>
        <dbReference type="ARBA" id="ARBA00022777"/>
    </source>
</evidence>
<evidence type="ECO:0000259" key="22">
    <source>
        <dbReference type="PROSITE" id="PS50948"/>
    </source>
</evidence>
<protein>
    <recommendedName>
        <fullName evidence="17">Receptor-like serine/threonine-protein kinase</fullName>
        <ecNumber evidence="17">2.7.11.1</ecNumber>
    </recommendedName>
</protein>
<dbReference type="SMART" id="SM00108">
    <property type="entry name" value="B_lectin"/>
    <property type="match status" value="1"/>
</dbReference>
<evidence type="ECO:0000256" key="2">
    <source>
        <dbReference type="ARBA" id="ARBA00022527"/>
    </source>
</evidence>
<evidence type="ECO:0000256" key="15">
    <source>
        <dbReference type="ARBA" id="ARBA00047899"/>
    </source>
</evidence>
<dbReference type="PANTHER" id="PTHR47974:SF1">
    <property type="entry name" value="PROTEIN KINASE DOMAIN-CONTAINING PROTEIN"/>
    <property type="match status" value="1"/>
</dbReference>